<accession>A0ABU9FYJ9</accession>
<reference evidence="1 2" key="1">
    <citation type="submission" date="2024-02" db="EMBL/GenBank/DDBJ databases">
        <title>Bacteria isolated from the canopy kelp, Nereocystis luetkeana.</title>
        <authorList>
            <person name="Pfister C.A."/>
            <person name="Younker I.T."/>
            <person name="Light S.H."/>
        </authorList>
    </citation>
    <scope>NUCLEOTIDE SEQUENCE [LARGE SCALE GENOMIC DNA]</scope>
    <source>
        <strain evidence="1 2">TI.1.15</strain>
    </source>
</reference>
<evidence type="ECO:0000313" key="2">
    <source>
        <dbReference type="Proteomes" id="UP001377160"/>
    </source>
</evidence>
<sequence>MFLPEAICISPFIRLKAIKNSKATSTILNNNTMVDDAIVITPNRLIDDEHKFRSKGFWI</sequence>
<organism evidence="1 2">
    <name type="scientific">Vibrio echinoideorum</name>
    <dbReference type="NCBI Taxonomy" id="2100116"/>
    <lineage>
        <taxon>Bacteria</taxon>
        <taxon>Pseudomonadati</taxon>
        <taxon>Pseudomonadota</taxon>
        <taxon>Gammaproteobacteria</taxon>
        <taxon>Vibrionales</taxon>
        <taxon>Vibrionaceae</taxon>
        <taxon>Vibrio</taxon>
    </lineage>
</organism>
<gene>
    <name evidence="1" type="ORF">V8Z71_23695</name>
</gene>
<proteinExistence type="predicted"/>
<comment type="caution">
    <text evidence="1">The sequence shown here is derived from an EMBL/GenBank/DDBJ whole genome shotgun (WGS) entry which is preliminary data.</text>
</comment>
<name>A0ABU9FYJ9_9VIBR</name>
<keyword evidence="2" id="KW-1185">Reference proteome</keyword>
<evidence type="ECO:0000313" key="1">
    <source>
        <dbReference type="EMBL" id="MEL0611316.1"/>
    </source>
</evidence>
<feature type="non-terminal residue" evidence="1">
    <location>
        <position position="59"/>
    </location>
</feature>
<protein>
    <submittedName>
        <fullName evidence="1">SURF1 family protein</fullName>
    </submittedName>
</protein>
<dbReference type="Proteomes" id="UP001377160">
    <property type="component" value="Unassembled WGS sequence"/>
</dbReference>
<dbReference type="EMBL" id="JBANDX010000075">
    <property type="protein sequence ID" value="MEL0611316.1"/>
    <property type="molecule type" value="Genomic_DNA"/>
</dbReference>